<keyword evidence="5 14" id="KW-0235">DNA replication</keyword>
<dbReference type="AlphaFoldDB" id="A0A4Q1C3A6"/>
<evidence type="ECO:0000256" key="14">
    <source>
        <dbReference type="HAMAP-Rule" id="MF_01588"/>
    </source>
</evidence>
<evidence type="ECO:0000313" key="19">
    <source>
        <dbReference type="Proteomes" id="UP000290218"/>
    </source>
</evidence>
<dbReference type="SUPFAM" id="SSF56091">
    <property type="entry name" value="DNA ligase/mRNA capping enzyme, catalytic domain"/>
    <property type="match status" value="1"/>
</dbReference>
<evidence type="ECO:0000256" key="2">
    <source>
        <dbReference type="ARBA" id="ARBA00012722"/>
    </source>
</evidence>
<dbReference type="PROSITE" id="PS01056">
    <property type="entry name" value="DNA_LIGASE_N2"/>
    <property type="match status" value="1"/>
</dbReference>
<keyword evidence="16" id="KW-0732">Signal</keyword>
<evidence type="ECO:0000256" key="13">
    <source>
        <dbReference type="ARBA" id="ARBA00060881"/>
    </source>
</evidence>
<dbReference type="InterPro" id="IPR013840">
    <property type="entry name" value="DNAligase_N"/>
</dbReference>
<dbReference type="InterPro" id="IPR001357">
    <property type="entry name" value="BRCT_dom"/>
</dbReference>
<dbReference type="NCBIfam" id="NF005932">
    <property type="entry name" value="PRK07956.1"/>
    <property type="match status" value="1"/>
</dbReference>
<evidence type="ECO:0000256" key="8">
    <source>
        <dbReference type="ARBA" id="ARBA00022833"/>
    </source>
</evidence>
<dbReference type="Pfam" id="PF00533">
    <property type="entry name" value="BRCT"/>
    <property type="match status" value="1"/>
</dbReference>
<dbReference type="PANTHER" id="PTHR23389:SF9">
    <property type="entry name" value="DNA LIGASE"/>
    <property type="match status" value="1"/>
</dbReference>
<evidence type="ECO:0000256" key="16">
    <source>
        <dbReference type="SAM" id="SignalP"/>
    </source>
</evidence>
<dbReference type="PANTHER" id="PTHR23389">
    <property type="entry name" value="CHROMOSOME TRANSMISSION FIDELITY FACTOR 18"/>
    <property type="match status" value="1"/>
</dbReference>
<feature type="binding site" evidence="14">
    <location>
        <position position="443"/>
    </location>
    <ligand>
        <name>Zn(2+)</name>
        <dbReference type="ChEBI" id="CHEBI:29105"/>
    </ligand>
</feature>
<feature type="binding site" evidence="14">
    <location>
        <position position="346"/>
    </location>
    <ligand>
        <name>NAD(+)</name>
        <dbReference type="ChEBI" id="CHEBI:57540"/>
    </ligand>
</feature>
<evidence type="ECO:0000256" key="10">
    <source>
        <dbReference type="ARBA" id="ARBA00023027"/>
    </source>
</evidence>
<keyword evidence="8 14" id="KW-0862">Zinc</keyword>
<comment type="function">
    <text evidence="1 14">DNA ligase that catalyzes the formation of phosphodiester linkages between 5'-phosphoryl and 3'-hydroxyl groups in double-stranded DNA using NAD as a coenzyme and as the energy source for the reaction. It is essential for DNA replication and repair of damaged DNA.</text>
</comment>
<evidence type="ECO:0000313" key="18">
    <source>
        <dbReference type="EMBL" id="RXK52801.1"/>
    </source>
</evidence>
<evidence type="ECO:0000256" key="4">
    <source>
        <dbReference type="ARBA" id="ARBA00022598"/>
    </source>
</evidence>
<comment type="catalytic activity">
    <reaction evidence="12 14">
        <text>NAD(+) + (deoxyribonucleotide)n-3'-hydroxyl + 5'-phospho-(deoxyribonucleotide)m = (deoxyribonucleotide)n+m + AMP + beta-nicotinamide D-nucleotide.</text>
        <dbReference type="EC" id="6.5.1.2"/>
    </reaction>
</comment>
<comment type="similarity">
    <text evidence="13 14">Belongs to the NAD-dependent DNA ligase family. LigA subfamily.</text>
</comment>
<dbReference type="SUPFAM" id="SSF52113">
    <property type="entry name" value="BRCT domain"/>
    <property type="match status" value="1"/>
</dbReference>
<dbReference type="GO" id="GO:0003911">
    <property type="term" value="F:DNA ligase (NAD+) activity"/>
    <property type="evidence" value="ECO:0007669"/>
    <property type="project" value="UniProtKB-UniRule"/>
</dbReference>
<dbReference type="InterPro" id="IPR012340">
    <property type="entry name" value="NA-bd_OB-fold"/>
</dbReference>
<name>A0A4Q1C3A6_9BACT</name>
<keyword evidence="7 14" id="KW-0227">DNA damage</keyword>
<dbReference type="GO" id="GO:0003677">
    <property type="term" value="F:DNA binding"/>
    <property type="evidence" value="ECO:0007669"/>
    <property type="project" value="InterPro"/>
</dbReference>
<feature type="binding site" evidence="14">
    <location>
        <position position="322"/>
    </location>
    <ligand>
        <name>NAD(+)</name>
        <dbReference type="ChEBI" id="CHEBI:57540"/>
    </ligand>
</feature>
<organism evidence="18 19">
    <name type="scientific">Oleiharenicola lentus</name>
    <dbReference type="NCBI Taxonomy" id="2508720"/>
    <lineage>
        <taxon>Bacteria</taxon>
        <taxon>Pseudomonadati</taxon>
        <taxon>Verrucomicrobiota</taxon>
        <taxon>Opitutia</taxon>
        <taxon>Opitutales</taxon>
        <taxon>Opitutaceae</taxon>
        <taxon>Oleiharenicola</taxon>
    </lineage>
</organism>
<dbReference type="InterPro" id="IPR010994">
    <property type="entry name" value="RuvA_2-like"/>
</dbReference>
<dbReference type="OrthoDB" id="9759736at2"/>
<keyword evidence="6 14" id="KW-0479">Metal-binding</keyword>
<comment type="caution">
    <text evidence="18">The sequence shown here is derived from an EMBL/GenBank/DDBJ whole genome shotgun (WGS) entry which is preliminary data.</text>
</comment>
<evidence type="ECO:0000256" key="15">
    <source>
        <dbReference type="SAM" id="MobiDB-lite"/>
    </source>
</evidence>
<keyword evidence="19" id="KW-1185">Reference proteome</keyword>
<dbReference type="SMART" id="SM00292">
    <property type="entry name" value="BRCT"/>
    <property type="match status" value="1"/>
</dbReference>
<dbReference type="HAMAP" id="MF_01588">
    <property type="entry name" value="DNA_ligase_A"/>
    <property type="match status" value="1"/>
</dbReference>
<evidence type="ECO:0000256" key="5">
    <source>
        <dbReference type="ARBA" id="ARBA00022705"/>
    </source>
</evidence>
<gene>
    <name evidence="14 18" type="primary">ligA</name>
    <name evidence="18" type="ORF">ESB00_13855</name>
</gene>
<protein>
    <recommendedName>
        <fullName evidence="3 14">DNA ligase</fullName>
        <ecNumber evidence="2 14">6.5.1.2</ecNumber>
    </recommendedName>
    <alternativeName>
        <fullName evidence="14">Polydeoxyribonucleotide synthase [NAD(+)]</fullName>
    </alternativeName>
</protein>
<feature type="binding site" evidence="14">
    <location>
        <position position="166"/>
    </location>
    <ligand>
        <name>NAD(+)</name>
        <dbReference type="ChEBI" id="CHEBI:57540"/>
    </ligand>
</feature>
<dbReference type="Gene3D" id="3.40.50.10190">
    <property type="entry name" value="BRCT domain"/>
    <property type="match status" value="1"/>
</dbReference>
<dbReference type="InterPro" id="IPR004150">
    <property type="entry name" value="NAD_DNA_ligase_OB"/>
</dbReference>
<evidence type="ECO:0000256" key="3">
    <source>
        <dbReference type="ARBA" id="ARBA00013308"/>
    </source>
</evidence>
<evidence type="ECO:0000256" key="6">
    <source>
        <dbReference type="ARBA" id="ARBA00022723"/>
    </source>
</evidence>
<dbReference type="FunFam" id="2.40.50.140:FF:000012">
    <property type="entry name" value="DNA ligase"/>
    <property type="match status" value="1"/>
</dbReference>
<dbReference type="PROSITE" id="PS50172">
    <property type="entry name" value="BRCT"/>
    <property type="match status" value="1"/>
</dbReference>
<evidence type="ECO:0000256" key="7">
    <source>
        <dbReference type="ARBA" id="ARBA00022763"/>
    </source>
</evidence>
<dbReference type="SMART" id="SM00532">
    <property type="entry name" value="LIGANc"/>
    <property type="match status" value="1"/>
</dbReference>
<dbReference type="Pfam" id="PF03120">
    <property type="entry name" value="OB_DNA_ligase"/>
    <property type="match status" value="1"/>
</dbReference>
<dbReference type="Proteomes" id="UP000290218">
    <property type="component" value="Unassembled WGS sequence"/>
</dbReference>
<dbReference type="Gene3D" id="1.10.287.610">
    <property type="entry name" value="Helix hairpin bin"/>
    <property type="match status" value="1"/>
</dbReference>
<dbReference type="Pfam" id="PF01653">
    <property type="entry name" value="DNA_ligase_aden"/>
    <property type="match status" value="1"/>
</dbReference>
<dbReference type="GO" id="GO:0046872">
    <property type="term" value="F:metal ion binding"/>
    <property type="evidence" value="ECO:0007669"/>
    <property type="project" value="UniProtKB-KW"/>
</dbReference>
<feature type="binding site" evidence="14">
    <location>
        <begin position="66"/>
        <end position="70"/>
    </location>
    <ligand>
        <name>NAD(+)</name>
        <dbReference type="ChEBI" id="CHEBI:57540"/>
    </ligand>
</feature>
<sequence length="696" mass="74879">MIGHAPLARRCVALLFILVCALICQAARIGVTTGDESARRRIEELRAEIARHDALYFKQAKPEITDAEYDRLKQELAFLETANPQLAAPAPAVGDDRTGSLPDVPHRERMGSLDKAYTEAEWRAFHARLTKALGRTDLVFVVEPKYDGLAISLTYERGELVRAVTRGDGKEGDDVTAQVRAIESLPHTLRPGAQPAPALVELRGEIHVEIAEFVRINREREAAGEEPFAHPRNLAVGTLKSADDSEVADRRLSLVLFGWGAWQGGAAPKSQLEFLGQLGAWGLPVVKDIRIARTADEAWAAVNTLSRDRAKLGFPIDGAVVKLDDVALRARLGESDTAPRWAIACKYAPERAATILRGITLQVGRTGVLTPVAEFDPVAVGGATISRATLHNRDEIARRDLRLGDTVEIERAGEVIPAVVGVRLDRRPAEARPYLFPARCPACDTPLVAKSDEAAVRCVNARCPAQRQRRLEHFASAQAVDLDGFGAATIAALVKAGHLKTPVDFYRLRPTDLLAVEGIGEKTADRLLAAIERSKSAELWRFVAGFSIPQVGAVTSRELAALAGDLAGFARLGGDRLKTAVDQAVAESVADFLSRAENQSDLRALIAAGVRAKADPLARANLQGKVFVFTGTLPGLPRAQAAQLVQAAGGVVRDSVSRQTDYVVAGEGAGENLAEATRLGVRVLSPREFTAMLALP</sequence>
<dbReference type="SUPFAM" id="SSF47781">
    <property type="entry name" value="RuvA domain 2-like"/>
    <property type="match status" value="1"/>
</dbReference>
<dbReference type="InterPro" id="IPR001679">
    <property type="entry name" value="DNA_ligase"/>
</dbReference>
<feature type="chain" id="PRO_5020284337" description="DNA ligase" evidence="16">
    <location>
        <begin position="27"/>
        <end position="696"/>
    </location>
</feature>
<comment type="caution">
    <text evidence="14">Lacks conserved residue(s) required for the propagation of feature annotation.</text>
</comment>
<dbReference type="EMBL" id="SDHX01000002">
    <property type="protein sequence ID" value="RXK52801.1"/>
    <property type="molecule type" value="Genomic_DNA"/>
</dbReference>
<dbReference type="PIRSF" id="PIRSF001604">
    <property type="entry name" value="LigA"/>
    <property type="match status" value="1"/>
</dbReference>
<dbReference type="RefSeq" id="WP_129048393.1">
    <property type="nucleotide sequence ID" value="NZ_SDHX01000002.1"/>
</dbReference>
<feature type="compositionally biased region" description="Basic and acidic residues" evidence="15">
    <location>
        <begin position="94"/>
        <end position="108"/>
    </location>
</feature>
<dbReference type="Gene3D" id="6.20.10.30">
    <property type="match status" value="1"/>
</dbReference>
<dbReference type="NCBIfam" id="TIGR00575">
    <property type="entry name" value="dnlj"/>
    <property type="match status" value="1"/>
</dbReference>
<reference evidence="18 19" key="1">
    <citation type="submission" date="2019-01" db="EMBL/GenBank/DDBJ databases">
        <title>Lacunisphaera sp. strain TWA-58.</title>
        <authorList>
            <person name="Chen W.-M."/>
        </authorList>
    </citation>
    <scope>NUCLEOTIDE SEQUENCE [LARGE SCALE GENOMIC DNA]</scope>
    <source>
        <strain evidence="18 19">TWA-58</strain>
    </source>
</reference>
<dbReference type="SMART" id="SM00278">
    <property type="entry name" value="HhH1"/>
    <property type="match status" value="2"/>
</dbReference>
<evidence type="ECO:0000259" key="17">
    <source>
        <dbReference type="PROSITE" id="PS50172"/>
    </source>
</evidence>
<dbReference type="Gene3D" id="2.40.50.140">
    <property type="entry name" value="Nucleic acid-binding proteins"/>
    <property type="match status" value="1"/>
</dbReference>
<keyword evidence="4 14" id="KW-0436">Ligase</keyword>
<dbReference type="EC" id="6.5.1.2" evidence="2 14"/>
<dbReference type="CDD" id="cd00114">
    <property type="entry name" value="LIGANc"/>
    <property type="match status" value="1"/>
</dbReference>
<evidence type="ECO:0000256" key="9">
    <source>
        <dbReference type="ARBA" id="ARBA00022842"/>
    </source>
</evidence>
<accession>A0A4Q1C3A6</accession>
<dbReference type="SUPFAM" id="SSF50249">
    <property type="entry name" value="Nucleic acid-binding proteins"/>
    <property type="match status" value="1"/>
</dbReference>
<evidence type="ECO:0000256" key="11">
    <source>
        <dbReference type="ARBA" id="ARBA00023204"/>
    </source>
</evidence>
<feature type="binding site" evidence="14">
    <location>
        <begin position="112"/>
        <end position="113"/>
    </location>
    <ligand>
        <name>NAD(+)</name>
        <dbReference type="ChEBI" id="CHEBI:57540"/>
    </ligand>
</feature>
<dbReference type="GO" id="GO:0006281">
    <property type="term" value="P:DNA repair"/>
    <property type="evidence" value="ECO:0007669"/>
    <property type="project" value="UniProtKB-KW"/>
</dbReference>
<evidence type="ECO:0000256" key="12">
    <source>
        <dbReference type="ARBA" id="ARBA00034005"/>
    </source>
</evidence>
<feature type="active site" description="N6-AMP-lysine intermediate" evidence="14">
    <location>
        <position position="145"/>
    </location>
</feature>
<proteinExistence type="inferred from homology"/>
<dbReference type="Gene3D" id="1.10.150.20">
    <property type="entry name" value="5' to 3' exonuclease, C-terminal subdomain"/>
    <property type="match status" value="2"/>
</dbReference>
<comment type="cofactor">
    <cofactor evidence="14">
        <name>Mg(2+)</name>
        <dbReference type="ChEBI" id="CHEBI:18420"/>
    </cofactor>
    <cofactor evidence="14">
        <name>Mn(2+)</name>
        <dbReference type="ChEBI" id="CHEBI:29035"/>
    </cofactor>
</comment>
<keyword evidence="11 14" id="KW-0234">DNA repair</keyword>
<feature type="domain" description="BRCT" evidence="17">
    <location>
        <begin position="622"/>
        <end position="696"/>
    </location>
</feature>
<feature type="binding site" evidence="14">
    <location>
        <position position="205"/>
    </location>
    <ligand>
        <name>NAD(+)</name>
        <dbReference type="ChEBI" id="CHEBI:57540"/>
    </ligand>
</feature>
<dbReference type="GO" id="GO:0006260">
    <property type="term" value="P:DNA replication"/>
    <property type="evidence" value="ECO:0007669"/>
    <property type="project" value="UniProtKB-KW"/>
</dbReference>
<feature type="region of interest" description="Disordered" evidence="15">
    <location>
        <begin position="89"/>
        <end position="108"/>
    </location>
</feature>
<keyword evidence="10 14" id="KW-0520">NAD</keyword>
<keyword evidence="14" id="KW-0464">Manganese</keyword>
<keyword evidence="9 14" id="KW-0460">Magnesium</keyword>
<evidence type="ECO:0000256" key="1">
    <source>
        <dbReference type="ARBA" id="ARBA00004067"/>
    </source>
</evidence>
<dbReference type="Pfam" id="PF03119">
    <property type="entry name" value="DNA_ligase_ZBD"/>
    <property type="match status" value="1"/>
</dbReference>
<feature type="binding site" evidence="14">
    <location>
        <position position="440"/>
    </location>
    <ligand>
        <name>Zn(2+)</name>
        <dbReference type="ChEBI" id="CHEBI:29105"/>
    </ligand>
</feature>
<dbReference type="CDD" id="cd17748">
    <property type="entry name" value="BRCT_DNA_ligase_like"/>
    <property type="match status" value="1"/>
</dbReference>
<feature type="binding site" evidence="14">
    <location>
        <position position="463"/>
    </location>
    <ligand>
        <name>Zn(2+)</name>
        <dbReference type="ChEBI" id="CHEBI:29105"/>
    </ligand>
</feature>
<dbReference type="InterPro" id="IPR033136">
    <property type="entry name" value="DNA_ligase_CS"/>
</dbReference>
<dbReference type="Gene3D" id="3.30.470.30">
    <property type="entry name" value="DNA ligase/mRNA capping enzyme"/>
    <property type="match status" value="1"/>
</dbReference>
<dbReference type="InterPro" id="IPR036420">
    <property type="entry name" value="BRCT_dom_sf"/>
</dbReference>
<dbReference type="InterPro" id="IPR004149">
    <property type="entry name" value="Znf_DNAligase_C4"/>
</dbReference>
<feature type="binding site" evidence="14">
    <location>
        <position position="143"/>
    </location>
    <ligand>
        <name>NAD(+)</name>
        <dbReference type="ChEBI" id="CHEBI:57540"/>
    </ligand>
</feature>
<dbReference type="InterPro" id="IPR013839">
    <property type="entry name" value="DNAligase_adenylation"/>
</dbReference>
<dbReference type="Pfam" id="PF14520">
    <property type="entry name" value="HHH_5"/>
    <property type="match status" value="1"/>
</dbReference>
<feature type="signal peptide" evidence="16">
    <location>
        <begin position="1"/>
        <end position="26"/>
    </location>
</feature>
<dbReference type="InterPro" id="IPR003583">
    <property type="entry name" value="Hlx-hairpin-Hlx_DNA-bd_motif"/>
</dbReference>